<dbReference type="EMBL" id="CP002390">
    <property type="protein sequence ID" value="EFE28664.1"/>
    <property type="molecule type" value="Genomic_DNA"/>
</dbReference>
<dbReference type="KEGG" id="faa:HMPREF0389_00581"/>
<protein>
    <submittedName>
        <fullName evidence="3">Cell division protein FtsL</fullName>
    </submittedName>
</protein>
<evidence type="ECO:0000313" key="3">
    <source>
        <dbReference type="EMBL" id="EFE28664.1"/>
    </source>
</evidence>
<dbReference type="OrthoDB" id="1755653at2"/>
<dbReference type="STRING" id="546269.HMPREF0389_00581"/>
<proteinExistence type="predicted"/>
<dbReference type="Pfam" id="PF04977">
    <property type="entry name" value="DivIC"/>
    <property type="match status" value="1"/>
</dbReference>
<dbReference type="RefSeq" id="WP_014262622.1">
    <property type="nucleotide sequence ID" value="NC_016630.1"/>
</dbReference>
<keyword evidence="3" id="KW-0132">Cell division</keyword>
<evidence type="ECO:0000256" key="2">
    <source>
        <dbReference type="SAM" id="Phobius"/>
    </source>
</evidence>
<name>D6GSM3_FILAD</name>
<sequence length="126" mass="14664">MKIYRKNETKTAEKTDSFLNRDVKGEGVKKEKVASNIFFISVCAVLIMIVIGTGIKFLNQGLTMMRLERQKVELEEKIAEEKKSIEGLKKDLLDSKTPEFIEKQAREQLKMVKPNERVYIDLERKQ</sequence>
<keyword evidence="1" id="KW-0175">Coiled coil</keyword>
<gene>
    <name evidence="3" type="ordered locus">HMPREF0389_00581</name>
</gene>
<evidence type="ECO:0000313" key="4">
    <source>
        <dbReference type="Proteomes" id="UP000007468"/>
    </source>
</evidence>
<dbReference type="InterPro" id="IPR007060">
    <property type="entry name" value="FtsL/DivIC"/>
</dbReference>
<reference evidence="4" key="1">
    <citation type="submission" date="2010-12" db="EMBL/GenBank/DDBJ databases">
        <title>The genome sequence of Filifactor alocis strain ATCC 35896.</title>
        <authorList>
            <consortium name="The Broad Institute Genome Sequencing Platform"/>
            <person name="Ward D."/>
            <person name="Earl A."/>
            <person name="Feldgarden M."/>
            <person name="Young S.K."/>
            <person name="Gargeya S."/>
            <person name="Zeng Q."/>
            <person name="Alvarado L."/>
            <person name="Berlin A."/>
            <person name="Bochicchio J."/>
            <person name="Chapman S.B."/>
            <person name="Chen Z."/>
            <person name="Freedman E."/>
            <person name="Gellesch M."/>
            <person name="Goldberg J."/>
            <person name="Griggs A."/>
            <person name="Gujja S."/>
            <person name="Heilman E."/>
            <person name="Heiman D."/>
            <person name="Howarth C."/>
            <person name="Mehta T."/>
            <person name="Neiman D."/>
            <person name="Pearson M."/>
            <person name="Roberts A."/>
            <person name="Saif S."/>
            <person name="Shea T."/>
            <person name="Shenoy N."/>
            <person name="Sisk P."/>
            <person name="Stolte C."/>
            <person name="Sykes S."/>
            <person name="White J."/>
            <person name="Yandava C."/>
            <person name="Izard J."/>
            <person name="Blanton J.M."/>
            <person name="Baranova O.V."/>
            <person name="Tanner A.C."/>
            <person name="Dewhirst F.E."/>
            <person name="Haas B."/>
            <person name="Nusbaum C."/>
            <person name="Birren B."/>
        </authorList>
    </citation>
    <scope>NUCLEOTIDE SEQUENCE [LARGE SCALE GENOMIC DNA]</scope>
    <source>
        <strain evidence="4">ATCC 35896 / CCUG 47790 / D40 B5</strain>
    </source>
</reference>
<keyword evidence="3" id="KW-0131">Cell cycle</keyword>
<feature type="coiled-coil region" evidence="1">
    <location>
        <begin position="64"/>
        <end position="91"/>
    </location>
</feature>
<feature type="transmembrane region" description="Helical" evidence="2">
    <location>
        <begin position="37"/>
        <end position="59"/>
    </location>
</feature>
<dbReference type="Proteomes" id="UP000007468">
    <property type="component" value="Chromosome"/>
</dbReference>
<keyword evidence="2" id="KW-0812">Transmembrane</keyword>
<dbReference type="eggNOG" id="COG2919">
    <property type="taxonomic scope" value="Bacteria"/>
</dbReference>
<accession>D6GSM3</accession>
<keyword evidence="2" id="KW-1133">Transmembrane helix</keyword>
<dbReference type="AlphaFoldDB" id="D6GSM3"/>
<keyword evidence="4" id="KW-1185">Reference proteome</keyword>
<evidence type="ECO:0000256" key="1">
    <source>
        <dbReference type="SAM" id="Coils"/>
    </source>
</evidence>
<keyword evidence="2" id="KW-0472">Membrane</keyword>
<organism evidence="3 4">
    <name type="scientific">Filifactor alocis (strain ATCC 35896 / CCUG 47790 / D40 B5)</name>
    <name type="common">Fusobacterium alocis</name>
    <dbReference type="NCBI Taxonomy" id="546269"/>
    <lineage>
        <taxon>Bacteria</taxon>
        <taxon>Bacillati</taxon>
        <taxon>Bacillota</taxon>
        <taxon>Clostridia</taxon>
        <taxon>Peptostreptococcales</taxon>
        <taxon>Filifactoraceae</taxon>
        <taxon>Filifactor</taxon>
    </lineage>
</organism>
<dbReference type="GO" id="GO:0051301">
    <property type="term" value="P:cell division"/>
    <property type="evidence" value="ECO:0007669"/>
    <property type="project" value="UniProtKB-KW"/>
</dbReference>